<evidence type="ECO:0000256" key="4">
    <source>
        <dbReference type="ARBA" id="ARBA00023004"/>
    </source>
</evidence>
<comment type="caution">
    <text evidence="7">The sequence shown here is derived from an EMBL/GenBank/DDBJ whole genome shotgun (WGS) entry which is preliminary data.</text>
</comment>
<keyword evidence="8" id="KW-1185">Reference proteome</keyword>
<dbReference type="AlphaFoldDB" id="A0A843VF70"/>
<evidence type="ECO:0000313" key="8">
    <source>
        <dbReference type="Proteomes" id="UP000652761"/>
    </source>
</evidence>
<dbReference type="InterPro" id="IPR027443">
    <property type="entry name" value="IPNS-like_sf"/>
</dbReference>
<dbReference type="GO" id="GO:0046872">
    <property type="term" value="F:metal ion binding"/>
    <property type="evidence" value="ECO:0007669"/>
    <property type="project" value="UniProtKB-KW"/>
</dbReference>
<dbReference type="Proteomes" id="UP000652761">
    <property type="component" value="Unassembled WGS sequence"/>
</dbReference>
<keyword evidence="2 5" id="KW-0479">Metal-binding</keyword>
<dbReference type="OrthoDB" id="288590at2759"/>
<evidence type="ECO:0000313" key="7">
    <source>
        <dbReference type="EMBL" id="MQL92350.1"/>
    </source>
</evidence>
<dbReference type="InterPro" id="IPR026992">
    <property type="entry name" value="DIOX_N"/>
</dbReference>
<dbReference type="FunFam" id="2.60.120.330:FF:000026">
    <property type="entry name" value="DIBOA-glucoside dioxygenase BX6"/>
    <property type="match status" value="1"/>
</dbReference>
<evidence type="ECO:0000256" key="5">
    <source>
        <dbReference type="RuleBase" id="RU003682"/>
    </source>
</evidence>
<name>A0A843VF70_COLES</name>
<dbReference type="SUPFAM" id="SSF51197">
    <property type="entry name" value="Clavaminate synthase-like"/>
    <property type="match status" value="1"/>
</dbReference>
<accession>A0A843VF70</accession>
<dbReference type="Pfam" id="PF14226">
    <property type="entry name" value="DIOX_N"/>
    <property type="match status" value="1"/>
</dbReference>
<dbReference type="EMBL" id="NMUH01001439">
    <property type="protein sequence ID" value="MQL92350.1"/>
    <property type="molecule type" value="Genomic_DNA"/>
</dbReference>
<dbReference type="Gene3D" id="2.60.120.330">
    <property type="entry name" value="B-lactam Antibiotic, Isopenicillin N Synthase, Chain"/>
    <property type="match status" value="1"/>
</dbReference>
<sequence>MASFNPESGYDRTKEVKEFDESKLGVKGLVDAGVTTIPRIFHYPASDVTTVLHDNATFPSLAIPTVDLSLPRHRAVALASAAAREWGIFHVTNHGVPVDVVPAAVSAVQAFNELPAEAKAAYYSRELENSVTFSSNYDLHNSTAASWRDSLRMLMAPTPPDAAKIPEVCRRELLEWEKHALGVARTAMGLLSEGLGLEAGRLEGLSGLEQRAMVGHYYPYCPQPELTMGISGHTDSGFLTMLVANRIDGLLVRKPAEAEVGGGEWFKVETVPGAIVINISDALQMVSNDEYKSVEHKVVANPRREPRVSIAIFFSPNQSDDTTYFGPLPELVSEEKPARYRNFTMSEFMNTFFHSKLGTRSLQDHFRL</sequence>
<keyword evidence="4 5" id="KW-0408">Iron</keyword>
<protein>
    <recommendedName>
        <fullName evidence="6">Fe2OG dioxygenase domain-containing protein</fullName>
    </recommendedName>
</protein>
<dbReference type="PANTHER" id="PTHR10209">
    <property type="entry name" value="OXIDOREDUCTASE, 2OG-FE II OXYGENASE FAMILY PROTEIN"/>
    <property type="match status" value="1"/>
</dbReference>
<comment type="similarity">
    <text evidence="1 5">Belongs to the iron/ascorbate-dependent oxidoreductase family.</text>
</comment>
<evidence type="ECO:0000259" key="6">
    <source>
        <dbReference type="PROSITE" id="PS51471"/>
    </source>
</evidence>
<reference evidence="7" key="1">
    <citation type="submission" date="2017-07" db="EMBL/GenBank/DDBJ databases">
        <title>Taro Niue Genome Assembly and Annotation.</title>
        <authorList>
            <person name="Atibalentja N."/>
            <person name="Keating K."/>
            <person name="Fields C.J."/>
        </authorList>
    </citation>
    <scope>NUCLEOTIDE SEQUENCE</scope>
    <source>
        <strain evidence="7">Niue_2</strain>
        <tissue evidence="7">Leaf</tissue>
    </source>
</reference>
<evidence type="ECO:0000256" key="2">
    <source>
        <dbReference type="ARBA" id="ARBA00022723"/>
    </source>
</evidence>
<dbReference type="PROSITE" id="PS51471">
    <property type="entry name" value="FE2OG_OXY"/>
    <property type="match status" value="1"/>
</dbReference>
<gene>
    <name evidence="7" type="ORF">Taro_024973</name>
</gene>
<evidence type="ECO:0000256" key="1">
    <source>
        <dbReference type="ARBA" id="ARBA00008056"/>
    </source>
</evidence>
<evidence type="ECO:0000256" key="3">
    <source>
        <dbReference type="ARBA" id="ARBA00023002"/>
    </source>
</evidence>
<dbReference type="InterPro" id="IPR044861">
    <property type="entry name" value="IPNS-like_FE2OG_OXY"/>
</dbReference>
<feature type="domain" description="Fe2OG dioxygenase" evidence="6">
    <location>
        <begin position="208"/>
        <end position="316"/>
    </location>
</feature>
<dbReference type="InterPro" id="IPR005123">
    <property type="entry name" value="Oxoglu/Fe-dep_dioxygenase_dom"/>
</dbReference>
<proteinExistence type="inferred from homology"/>
<organism evidence="7 8">
    <name type="scientific">Colocasia esculenta</name>
    <name type="common">Wild taro</name>
    <name type="synonym">Arum esculentum</name>
    <dbReference type="NCBI Taxonomy" id="4460"/>
    <lineage>
        <taxon>Eukaryota</taxon>
        <taxon>Viridiplantae</taxon>
        <taxon>Streptophyta</taxon>
        <taxon>Embryophyta</taxon>
        <taxon>Tracheophyta</taxon>
        <taxon>Spermatophyta</taxon>
        <taxon>Magnoliopsida</taxon>
        <taxon>Liliopsida</taxon>
        <taxon>Araceae</taxon>
        <taxon>Aroideae</taxon>
        <taxon>Colocasieae</taxon>
        <taxon>Colocasia</taxon>
    </lineage>
</organism>
<dbReference type="GO" id="GO:0051213">
    <property type="term" value="F:dioxygenase activity"/>
    <property type="evidence" value="ECO:0007669"/>
    <property type="project" value="UniProtKB-ARBA"/>
</dbReference>
<dbReference type="Pfam" id="PF03171">
    <property type="entry name" value="2OG-FeII_Oxy"/>
    <property type="match status" value="1"/>
</dbReference>
<dbReference type="PANTHER" id="PTHR10209:SF751">
    <property type="entry name" value="OS06G0255100 PROTEIN"/>
    <property type="match status" value="1"/>
</dbReference>
<keyword evidence="3 5" id="KW-0560">Oxidoreductase</keyword>